<sequence>MNRWVILTLKAVIAVALAGSVVVQVMMVAMLWLDSERTPTGTLDVALTVIGVVGTATMQVVAVCIWRLLTMVGRGTVFSHAAFRYVDLVIGAIAIAAVLTFGIAVVARFANRAAPGDEVAPGLVALVCGFALVLAGVALVVYVMRTLLAQAVALDTRAKYLEAELDEVI</sequence>
<evidence type="ECO:0000313" key="3">
    <source>
        <dbReference type="Proteomes" id="UP000471120"/>
    </source>
</evidence>
<reference evidence="2 3" key="1">
    <citation type="submission" date="2018-07" db="EMBL/GenBank/DDBJ databases">
        <title>Genome sequence of Rhodococcus rhodnii ATCC 35071 from Rhodnius prolixus.</title>
        <authorList>
            <person name="Patel V."/>
            <person name="Vogel K.J."/>
        </authorList>
    </citation>
    <scope>NUCLEOTIDE SEQUENCE [LARGE SCALE GENOMIC DNA]</scope>
    <source>
        <strain evidence="2 3">ATCC 35071</strain>
    </source>
</reference>
<dbReference type="Proteomes" id="UP000471120">
    <property type="component" value="Unassembled WGS sequence"/>
</dbReference>
<evidence type="ECO:0000313" key="2">
    <source>
        <dbReference type="EMBL" id="TXG89652.1"/>
    </source>
</evidence>
<dbReference type="RefSeq" id="WP_010839015.1">
    <property type="nucleotide sequence ID" value="NZ_QRCM01000001.1"/>
</dbReference>
<accession>A0A6P2CBD9</accession>
<feature type="transmembrane region" description="Helical" evidence="1">
    <location>
        <begin position="12"/>
        <end position="33"/>
    </location>
</feature>
<keyword evidence="1" id="KW-0472">Membrane</keyword>
<gene>
    <name evidence="2" type="ORF">DW322_04720</name>
</gene>
<name>A0A6P2CBD9_9NOCA</name>
<proteinExistence type="predicted"/>
<feature type="transmembrane region" description="Helical" evidence="1">
    <location>
        <begin position="81"/>
        <end position="107"/>
    </location>
</feature>
<organism evidence="2 3">
    <name type="scientific">Rhodococcus rhodnii</name>
    <dbReference type="NCBI Taxonomy" id="38312"/>
    <lineage>
        <taxon>Bacteria</taxon>
        <taxon>Bacillati</taxon>
        <taxon>Actinomycetota</taxon>
        <taxon>Actinomycetes</taxon>
        <taxon>Mycobacteriales</taxon>
        <taxon>Nocardiaceae</taxon>
        <taxon>Rhodococcus</taxon>
    </lineage>
</organism>
<comment type="caution">
    <text evidence="2">The sequence shown here is derived from an EMBL/GenBank/DDBJ whole genome shotgun (WGS) entry which is preliminary data.</text>
</comment>
<feature type="transmembrane region" description="Helical" evidence="1">
    <location>
        <begin position="45"/>
        <end position="69"/>
    </location>
</feature>
<keyword evidence="1" id="KW-0812">Transmembrane</keyword>
<protein>
    <submittedName>
        <fullName evidence="2">DUF2975 domain-containing protein</fullName>
    </submittedName>
</protein>
<dbReference type="EMBL" id="QRCM01000001">
    <property type="protein sequence ID" value="TXG89652.1"/>
    <property type="molecule type" value="Genomic_DNA"/>
</dbReference>
<dbReference type="Pfam" id="PF11188">
    <property type="entry name" value="DUF2975"/>
    <property type="match status" value="1"/>
</dbReference>
<feature type="transmembrane region" description="Helical" evidence="1">
    <location>
        <begin position="119"/>
        <end position="144"/>
    </location>
</feature>
<evidence type="ECO:0000256" key="1">
    <source>
        <dbReference type="SAM" id="Phobius"/>
    </source>
</evidence>
<dbReference type="AlphaFoldDB" id="A0A6P2CBD9"/>
<dbReference type="InterPro" id="IPR021354">
    <property type="entry name" value="DUF2975"/>
</dbReference>
<keyword evidence="1" id="KW-1133">Transmembrane helix</keyword>